<feature type="region of interest" description="Disordered" evidence="7">
    <location>
        <begin position="229"/>
        <end position="283"/>
    </location>
</feature>
<feature type="compositionally biased region" description="Polar residues" evidence="7">
    <location>
        <begin position="254"/>
        <end position="263"/>
    </location>
</feature>
<keyword evidence="1" id="KW-0808">Transferase</keyword>
<dbReference type="GO" id="GO:0003964">
    <property type="term" value="F:RNA-directed DNA polymerase activity"/>
    <property type="evidence" value="ECO:0007669"/>
    <property type="project" value="UniProtKB-KW"/>
</dbReference>
<organism evidence="9 10">
    <name type="scientific">Coilia grayii</name>
    <name type="common">Gray's grenadier anchovy</name>
    <dbReference type="NCBI Taxonomy" id="363190"/>
    <lineage>
        <taxon>Eukaryota</taxon>
        <taxon>Metazoa</taxon>
        <taxon>Chordata</taxon>
        <taxon>Craniata</taxon>
        <taxon>Vertebrata</taxon>
        <taxon>Euteleostomi</taxon>
        <taxon>Actinopterygii</taxon>
        <taxon>Neopterygii</taxon>
        <taxon>Teleostei</taxon>
        <taxon>Clupei</taxon>
        <taxon>Clupeiformes</taxon>
        <taxon>Clupeoidei</taxon>
        <taxon>Engraulidae</taxon>
        <taxon>Coilinae</taxon>
        <taxon>Coilia</taxon>
    </lineage>
</organism>
<keyword evidence="4" id="KW-0255">Endonuclease</keyword>
<dbReference type="Proteomes" id="UP001591681">
    <property type="component" value="Unassembled WGS sequence"/>
</dbReference>
<dbReference type="PANTHER" id="PTHR34072">
    <property type="entry name" value="ENZYMATIC POLYPROTEIN-RELATED"/>
    <property type="match status" value="1"/>
</dbReference>
<accession>A0ABD1JW47</accession>
<name>A0ABD1JW47_9TELE</name>
<dbReference type="PANTHER" id="PTHR34072:SF49">
    <property type="entry name" value="RIBONUCLEASE H"/>
    <property type="match status" value="1"/>
</dbReference>
<evidence type="ECO:0000256" key="1">
    <source>
        <dbReference type="ARBA" id="ARBA00022679"/>
    </source>
</evidence>
<dbReference type="InterPro" id="IPR043128">
    <property type="entry name" value="Rev_trsase/Diguanyl_cyclase"/>
</dbReference>
<dbReference type="Gene3D" id="3.10.20.370">
    <property type="match status" value="1"/>
</dbReference>
<dbReference type="EMBL" id="JBHFQA010000011">
    <property type="protein sequence ID" value="KAL2091106.1"/>
    <property type="molecule type" value="Genomic_DNA"/>
</dbReference>
<dbReference type="GO" id="GO:0016787">
    <property type="term" value="F:hydrolase activity"/>
    <property type="evidence" value="ECO:0007669"/>
    <property type="project" value="UniProtKB-KW"/>
</dbReference>
<dbReference type="InterPro" id="IPR041373">
    <property type="entry name" value="RT_RNaseH"/>
</dbReference>
<dbReference type="CDD" id="cd09274">
    <property type="entry name" value="RNase_HI_RT_Ty3"/>
    <property type="match status" value="1"/>
</dbReference>
<reference evidence="9 10" key="1">
    <citation type="submission" date="2024-09" db="EMBL/GenBank/DDBJ databases">
        <title>A chromosome-level genome assembly of Gray's grenadier anchovy, Coilia grayii.</title>
        <authorList>
            <person name="Fu Z."/>
        </authorList>
    </citation>
    <scope>NUCLEOTIDE SEQUENCE [LARGE SCALE GENOMIC DNA]</scope>
    <source>
        <strain evidence="9">G4</strain>
        <tissue evidence="9">Muscle</tissue>
    </source>
</reference>
<dbReference type="Gene3D" id="3.30.70.270">
    <property type="match status" value="2"/>
</dbReference>
<evidence type="ECO:0000259" key="8">
    <source>
        <dbReference type="Pfam" id="PF17917"/>
    </source>
</evidence>
<keyword evidence="3" id="KW-0540">Nuclease</keyword>
<proteinExistence type="predicted"/>
<comment type="caution">
    <text evidence="9">The sequence shown here is derived from an EMBL/GenBank/DDBJ whole genome shotgun (WGS) entry which is preliminary data.</text>
</comment>
<evidence type="ECO:0000256" key="5">
    <source>
        <dbReference type="ARBA" id="ARBA00022801"/>
    </source>
</evidence>
<gene>
    <name evidence="9" type="ORF">ACEWY4_013369</name>
</gene>
<dbReference type="AlphaFoldDB" id="A0ABD1JW47"/>
<keyword evidence="6" id="KW-0695">RNA-directed DNA polymerase</keyword>
<protein>
    <recommendedName>
        <fullName evidence="8">Reverse transcriptase RNase H-like domain-containing protein</fullName>
    </recommendedName>
</protein>
<feature type="domain" description="Reverse transcriptase RNase H-like" evidence="8">
    <location>
        <begin position="115"/>
        <end position="218"/>
    </location>
</feature>
<dbReference type="GO" id="GO:0004519">
    <property type="term" value="F:endonuclease activity"/>
    <property type="evidence" value="ECO:0007669"/>
    <property type="project" value="UniProtKB-KW"/>
</dbReference>
<dbReference type="FunFam" id="3.10.20.370:FF:000001">
    <property type="entry name" value="Retrovirus-related Pol polyprotein from transposon 17.6-like protein"/>
    <property type="match status" value="1"/>
</dbReference>
<evidence type="ECO:0000256" key="7">
    <source>
        <dbReference type="SAM" id="MobiDB-lite"/>
    </source>
</evidence>
<dbReference type="InterPro" id="IPR043502">
    <property type="entry name" value="DNA/RNA_pol_sf"/>
</dbReference>
<evidence type="ECO:0000256" key="2">
    <source>
        <dbReference type="ARBA" id="ARBA00022695"/>
    </source>
</evidence>
<evidence type="ECO:0000256" key="4">
    <source>
        <dbReference type="ARBA" id="ARBA00022759"/>
    </source>
</evidence>
<dbReference type="Pfam" id="PF17917">
    <property type="entry name" value="RT_RNaseH"/>
    <property type="match status" value="1"/>
</dbReference>
<evidence type="ECO:0000313" key="10">
    <source>
        <dbReference type="Proteomes" id="UP001591681"/>
    </source>
</evidence>
<evidence type="ECO:0000256" key="3">
    <source>
        <dbReference type="ARBA" id="ARBA00022722"/>
    </source>
</evidence>
<evidence type="ECO:0000313" key="9">
    <source>
        <dbReference type="EMBL" id="KAL2091106.1"/>
    </source>
</evidence>
<keyword evidence="2" id="KW-0548">Nucleotidyltransferase</keyword>
<sequence length="360" mass="40701">MLATLRRALSLLGPDHRDTEDIISVPRSPDIADAEPCHTQVFERLKSHGLKLQPQKCRLFQQEVRYLGHIVSRRGVATDPEKTAAVQDWPAPQTVKQVRSFLGFAGYYRRFIPGVPFRVYIDASLEGLGAVLSQVQDGQERVIAYASRSLHPAERNDRNYSSFKLELLGLKWAITETFKDYLWGADIEVFTDNNPLVHLATANLGATEQRWAAQLANYRYTIKYRPGARNGNADGLSRRPEKAEVRTVRAASRPASQEVTTEPSESRPEGVGPELLSSDRWRKAQQADPSLRQLYAWKEQRAGPTKEVCSTLPRPMQKLLAEWAEDEIQHGVLVRRVKEPYSGMEACQILVPTTEAKEVW</sequence>
<dbReference type="SUPFAM" id="SSF56672">
    <property type="entry name" value="DNA/RNA polymerases"/>
    <property type="match status" value="1"/>
</dbReference>
<keyword evidence="10" id="KW-1185">Reference proteome</keyword>
<keyword evidence="5" id="KW-0378">Hydrolase</keyword>
<evidence type="ECO:0000256" key="6">
    <source>
        <dbReference type="ARBA" id="ARBA00022918"/>
    </source>
</evidence>
<feature type="compositionally biased region" description="Basic and acidic residues" evidence="7">
    <location>
        <begin position="236"/>
        <end position="247"/>
    </location>
</feature>